<reference evidence="7" key="1">
    <citation type="submission" date="2017-02" db="EMBL/GenBank/DDBJ databases">
        <authorList>
            <person name="Varghese N."/>
            <person name="Submissions S."/>
        </authorList>
    </citation>
    <scope>NUCLEOTIDE SEQUENCE [LARGE SCALE GENOMIC DNA]</scope>
    <source>
        <strain evidence="7">ATCC 51356</strain>
    </source>
</reference>
<feature type="chain" id="PRO_5012368746" description="PKD domain-containing protein" evidence="5">
    <location>
        <begin position="31"/>
        <end position="1599"/>
    </location>
</feature>
<evidence type="ECO:0000256" key="4">
    <source>
        <dbReference type="ARBA" id="ARBA00023026"/>
    </source>
</evidence>
<evidence type="ECO:0000313" key="7">
    <source>
        <dbReference type="Proteomes" id="UP000190121"/>
    </source>
</evidence>
<evidence type="ECO:0000256" key="5">
    <source>
        <dbReference type="SAM" id="SignalP"/>
    </source>
</evidence>
<dbReference type="InterPro" id="IPR013783">
    <property type="entry name" value="Ig-like_fold"/>
</dbReference>
<accession>A0A1T4LXV3</accession>
<feature type="signal peptide" evidence="5">
    <location>
        <begin position="1"/>
        <end position="30"/>
    </location>
</feature>
<dbReference type="EMBL" id="FUXE01000004">
    <property type="protein sequence ID" value="SJZ59569.1"/>
    <property type="molecule type" value="Genomic_DNA"/>
</dbReference>
<keyword evidence="4" id="KW-0843">Virulence</keyword>
<protein>
    <recommendedName>
        <fullName evidence="8">PKD domain-containing protein</fullName>
    </recommendedName>
</protein>
<evidence type="ECO:0008006" key="8">
    <source>
        <dbReference type="Google" id="ProtNLM"/>
    </source>
</evidence>
<dbReference type="GO" id="GO:0006508">
    <property type="term" value="P:proteolysis"/>
    <property type="evidence" value="ECO:0007669"/>
    <property type="project" value="UniProtKB-KW"/>
</dbReference>
<keyword evidence="5" id="KW-0732">Signal</keyword>
<keyword evidence="3" id="KW-0788">Thiol protease</keyword>
<keyword evidence="7" id="KW-1185">Reference proteome</keyword>
<keyword evidence="2" id="KW-0645">Protease</keyword>
<organism evidence="6 7">
    <name type="scientific">Porphyromonas circumdentaria</name>
    <dbReference type="NCBI Taxonomy" id="29524"/>
    <lineage>
        <taxon>Bacteria</taxon>
        <taxon>Pseudomonadati</taxon>
        <taxon>Bacteroidota</taxon>
        <taxon>Bacteroidia</taxon>
        <taxon>Bacteroidales</taxon>
        <taxon>Porphyromonadaceae</taxon>
        <taxon>Porphyromonas</taxon>
    </lineage>
</organism>
<name>A0A1T4LXV3_9PORP</name>
<dbReference type="Proteomes" id="UP000190121">
    <property type="component" value="Unassembled WGS sequence"/>
</dbReference>
<dbReference type="GO" id="GO:0008234">
    <property type="term" value="F:cysteine-type peptidase activity"/>
    <property type="evidence" value="ECO:0007669"/>
    <property type="project" value="UniProtKB-KW"/>
</dbReference>
<evidence type="ECO:0000313" key="6">
    <source>
        <dbReference type="EMBL" id="SJZ59569.1"/>
    </source>
</evidence>
<evidence type="ECO:0000256" key="1">
    <source>
        <dbReference type="ARBA" id="ARBA00006067"/>
    </source>
</evidence>
<dbReference type="STRING" id="29524.SAMN02745171_00577"/>
<proteinExistence type="inferred from homology"/>
<keyword evidence="3" id="KW-0378">Hydrolase</keyword>
<dbReference type="Gene3D" id="2.60.40.10">
    <property type="entry name" value="Immunoglobulins"/>
    <property type="match status" value="1"/>
</dbReference>
<evidence type="ECO:0000256" key="2">
    <source>
        <dbReference type="ARBA" id="ARBA00022670"/>
    </source>
</evidence>
<comment type="similarity">
    <text evidence="1">Belongs to the peptidase C25 family.</text>
</comment>
<sequence length="1599" mass="178882">MNRSQIMYKFLKATLLLLSSAVFWVGNAFAQSAGDVEITATAKDAHCIQNGEVTVTVTKKTGSPYTPKKITYDLRDDKGNSLAGASGQFVENNLFNGLKKGTYKAYAKVVFQNNVEIQVGPVEAIVNSNYKIPTVAIKLERKTLKSFKPSGVSTPQPTGVISVLVTGGNRPSYKVVLTEKPAAYTGPTEIPLELDKKIFMHHLPAGTYKFQVHDECGGQEVQTVEMEAVKFDAPQGGVIPFAAHPRASEETRNQCGWFYFSFQQRGVSQFEGQDQDLQPYLSPTVSLSTTTTTVSPQDSLVKYYDYGFGYGNNQPSQYYAVGESPFVDNMDATGRLAAERDRYKWVFGRIQKGKKWSDAGFVDRTKTPHVNTMNNDVFPGLFLRLKGSPDRTPKGYRNQIIKNLPEEFTIRWYTIVDSCAITYKVNVKPAESSTELFCYPISVGLFASDKTTRLGTAQDVLLTKMGQATNFNDYILQGGNTYWIKATDGTGSYVEYPVRIVNDFKYTGVANPSVETNMFDICKRMRGTSVELTRYTPTTIPFLNHDVTLVSAPAGYTPGPDGLAVGETFSFPKTFPSGVTSVSRFYAFGKKSQFFTVKREIFAPNGKYLFRIYDRVCKKSHDVEVEITTAKTPLWTVNKDNFKPRLVNASCGRVRIYPFTKENRDNFMFKSEFWQVESGGQTTFVQGPVSHPRDLMIYVDKFPEGISKSDVTHNFPSGSTWVWQYHTAMWWVSAEPNNENLYIELPKTNGEIVLKVAPFSRHTEYDKVFKDLTCMPEYPINLFNIPLSYERETYIGYSCKGSLSGHLFIVPTNNVGGVKIELFREGESLPFATETLTKENVSKGAGFDLVGTAEKPIPGKLRAKLTDLQCGNFNDESIIIYNLDSPDIIRTPNQQRKYCEGETIRLSVINLGNNVTYSWKLPNGQTMTGQKIEIPNATFAHSGEYEVHIQNILCAGLPTETTLKFTISVAPLELWWRKDAKDANWHNLENWAKRDGTPVQAVPAPCTVVHIPAKVDKAFPDLAGEVTKRDIYGAPECNDIYFHYGSQLGTPQQLSYHNAYVDYNFGEMGGDGSITAYVEQGHPTADSKLMERNRWYMIATPLKDMVSGDFGVGGYPKTYQRYLKVSTTTPLTDASFTKPFNSQVEPLSKYNHAMALRVAGHQSGKMGYSNHDRLNMLDGIFRLPFFENPRSASAYAHHTYDSGTQTSTFRYYNENTLALTNRTDSYKRTLPDAYRFVFESNTPGRRGKIGNILVGGVNTEGYSLSAKPAGATNDWVMLGNPFMTPMDFDKFLEVNQDNIEPYYYLFTENAWKVYTKATAPASNLSKEIAPLQSIVVRRKGTGELLFPTSGTKSVLLPAWREGVSGPYNLKNAEEEAIVEIPLTVNVANEEGDYSQAFLGWSGGVCAPVFVNNEYASVPTVFMVEPDAGDYNAITYPTRAHGMIQLGVSSSLSAPLTLSFDHIDRSVYEELTLIDKHEGVEQDLLSNPKYDFMNRPDTTPATRFALRIKRFGITNVTTNEELPLAEFKMYDAAGKLRVESTQPLHRVAIYDMQGKTLADEVLTDNATRIIEVDTNNTQGVVVVEVFFKNGMRTVRKYDLR</sequence>
<dbReference type="OrthoDB" id="7794186at2"/>
<evidence type="ECO:0000256" key="3">
    <source>
        <dbReference type="ARBA" id="ARBA00022807"/>
    </source>
</evidence>
<gene>
    <name evidence="6" type="ORF">SAMN02745171_00577</name>
</gene>
<dbReference type="RefSeq" id="WP_078736536.1">
    <property type="nucleotide sequence ID" value="NZ_FUXE01000004.1"/>
</dbReference>